<evidence type="ECO:0000313" key="10">
    <source>
        <dbReference type="Proteomes" id="UP000003704"/>
    </source>
</evidence>
<dbReference type="PATRIC" id="fig|1172194.4.peg.605"/>
<reference evidence="9 10" key="1">
    <citation type="journal article" date="2012" name="J. Bacteriol.">
        <title>Genome Sequence of n-Alkane-Degrading Hydrocarboniphaga effusa Strain AP103T (ATCC BAA-332T).</title>
        <authorList>
            <person name="Chang H.K."/>
            <person name="Zylstra G.J."/>
            <person name="Chae J.C."/>
        </authorList>
    </citation>
    <scope>NUCLEOTIDE SEQUENCE [LARGE SCALE GENOMIC DNA]</scope>
    <source>
        <strain evidence="9 10">AP103</strain>
    </source>
</reference>
<evidence type="ECO:0000256" key="6">
    <source>
        <dbReference type="ARBA" id="ARBA00023014"/>
    </source>
</evidence>
<dbReference type="OrthoDB" id="9789139at2"/>
<dbReference type="GO" id="GO:0051539">
    <property type="term" value="F:4 iron, 4 sulfur cluster binding"/>
    <property type="evidence" value="ECO:0007669"/>
    <property type="project" value="UniProtKB-KW"/>
</dbReference>
<dbReference type="SMART" id="SM00987">
    <property type="entry name" value="UreE_C"/>
    <property type="match status" value="1"/>
</dbReference>
<keyword evidence="1" id="KW-0004">4Fe-4S</keyword>
<evidence type="ECO:0000256" key="4">
    <source>
        <dbReference type="ARBA" id="ARBA00022801"/>
    </source>
</evidence>
<dbReference type="EMBL" id="AKGD01000001">
    <property type="protein sequence ID" value="EIT70495.1"/>
    <property type="molecule type" value="Genomic_DNA"/>
</dbReference>
<keyword evidence="7" id="KW-0234">DNA repair</keyword>
<dbReference type="RefSeq" id="WP_007183588.1">
    <property type="nucleotide sequence ID" value="NZ_AKGD01000001.1"/>
</dbReference>
<proteinExistence type="predicted"/>
<sequence length="233" mass="26348">MGLSPRQKQVFRELAADTAGIDIEVYERYGKDPLEPVVGLGPDDARVGFFGRDPGRDEVQHGEPFIGAGGQLVRKALYRRLHDGAALPSFEASREIGRDFFWANTVPYKPVGNKAWSTRIKQRFQPPMAQLLVEQWRGEALVTLGREAFLWFGLLQSRETRDRLDAFWLREDRFTSSIAITLAAPSGKARELQLYPLPHPSPLNATWYGRFPGLLDARLEQLEVGAKTLRMRA</sequence>
<keyword evidence="2" id="KW-0479">Metal-binding</keyword>
<evidence type="ECO:0000256" key="5">
    <source>
        <dbReference type="ARBA" id="ARBA00023004"/>
    </source>
</evidence>
<keyword evidence="3" id="KW-0227">DNA damage</keyword>
<dbReference type="SUPFAM" id="SSF52141">
    <property type="entry name" value="Uracil-DNA glycosylase-like"/>
    <property type="match status" value="1"/>
</dbReference>
<accession>I8TA23</accession>
<keyword evidence="5" id="KW-0408">Iron</keyword>
<dbReference type="Pfam" id="PF03167">
    <property type="entry name" value="UDG"/>
    <property type="match status" value="1"/>
</dbReference>
<evidence type="ECO:0000313" key="9">
    <source>
        <dbReference type="EMBL" id="EIT70495.1"/>
    </source>
</evidence>
<dbReference type="GO" id="GO:0006281">
    <property type="term" value="P:DNA repair"/>
    <property type="evidence" value="ECO:0007669"/>
    <property type="project" value="UniProtKB-KW"/>
</dbReference>
<evidence type="ECO:0000259" key="8">
    <source>
        <dbReference type="SMART" id="SM00986"/>
    </source>
</evidence>
<protein>
    <submittedName>
        <fullName evidence="9">Uracil-DNA glycosylase</fullName>
    </submittedName>
</protein>
<dbReference type="Proteomes" id="UP000003704">
    <property type="component" value="Unassembled WGS sequence"/>
</dbReference>
<feature type="domain" description="Uracil-DNA glycosylase-like" evidence="8">
    <location>
        <begin position="38"/>
        <end position="223"/>
    </location>
</feature>
<dbReference type="InterPro" id="IPR036895">
    <property type="entry name" value="Uracil-DNA_glycosylase-like_sf"/>
</dbReference>
<dbReference type="InterPro" id="IPR051536">
    <property type="entry name" value="UDG_Type-4/5"/>
</dbReference>
<dbReference type="PANTHER" id="PTHR33693:SF1">
    <property type="entry name" value="TYPE-4 URACIL-DNA GLYCOSYLASE"/>
    <property type="match status" value="1"/>
</dbReference>
<dbReference type="PANTHER" id="PTHR33693">
    <property type="entry name" value="TYPE-5 URACIL-DNA GLYCOSYLASE"/>
    <property type="match status" value="1"/>
</dbReference>
<dbReference type="GO" id="GO:0097506">
    <property type="term" value="F:deaminated base DNA N-glycosylase activity"/>
    <property type="evidence" value="ECO:0007669"/>
    <property type="project" value="UniProtKB-ARBA"/>
</dbReference>
<dbReference type="InterPro" id="IPR005122">
    <property type="entry name" value="Uracil-DNA_glycosylase-like"/>
</dbReference>
<evidence type="ECO:0000256" key="3">
    <source>
        <dbReference type="ARBA" id="ARBA00022763"/>
    </source>
</evidence>
<gene>
    <name evidence="9" type="ORF">WQQ_06320</name>
</gene>
<dbReference type="Gene3D" id="3.40.470.10">
    <property type="entry name" value="Uracil-DNA glycosylase-like domain"/>
    <property type="match status" value="1"/>
</dbReference>
<keyword evidence="10" id="KW-1185">Reference proteome</keyword>
<evidence type="ECO:0000256" key="2">
    <source>
        <dbReference type="ARBA" id="ARBA00022723"/>
    </source>
</evidence>
<comment type="caution">
    <text evidence="9">The sequence shown here is derived from an EMBL/GenBank/DDBJ whole genome shotgun (WGS) entry which is preliminary data.</text>
</comment>
<keyword evidence="6" id="KW-0411">Iron-sulfur</keyword>
<dbReference type="GO" id="GO:0046872">
    <property type="term" value="F:metal ion binding"/>
    <property type="evidence" value="ECO:0007669"/>
    <property type="project" value="UniProtKB-KW"/>
</dbReference>
<dbReference type="AlphaFoldDB" id="I8TA23"/>
<name>I8TA23_9GAMM</name>
<keyword evidence="4" id="KW-0378">Hydrolase</keyword>
<evidence type="ECO:0000256" key="1">
    <source>
        <dbReference type="ARBA" id="ARBA00022485"/>
    </source>
</evidence>
<dbReference type="SMART" id="SM00986">
    <property type="entry name" value="UDG"/>
    <property type="match status" value="1"/>
</dbReference>
<organism evidence="9 10">
    <name type="scientific">Hydrocarboniphaga effusa AP103</name>
    <dbReference type="NCBI Taxonomy" id="1172194"/>
    <lineage>
        <taxon>Bacteria</taxon>
        <taxon>Pseudomonadati</taxon>
        <taxon>Pseudomonadota</taxon>
        <taxon>Gammaproteobacteria</taxon>
        <taxon>Nevskiales</taxon>
        <taxon>Nevskiaceae</taxon>
        <taxon>Hydrocarboniphaga</taxon>
    </lineage>
</organism>
<evidence type="ECO:0000256" key="7">
    <source>
        <dbReference type="ARBA" id="ARBA00023204"/>
    </source>
</evidence>
<dbReference type="STRING" id="1172194.WQQ_06320"/>